<gene>
    <name evidence="2" type="ORF">PLEPLA_LOCUS41627</name>
</gene>
<feature type="region of interest" description="Disordered" evidence="1">
    <location>
        <begin position="18"/>
        <end position="67"/>
    </location>
</feature>
<evidence type="ECO:0000313" key="3">
    <source>
        <dbReference type="Proteomes" id="UP001153269"/>
    </source>
</evidence>
<reference evidence="2" key="1">
    <citation type="submission" date="2020-03" db="EMBL/GenBank/DDBJ databases">
        <authorList>
            <person name="Weist P."/>
        </authorList>
    </citation>
    <scope>NUCLEOTIDE SEQUENCE</scope>
</reference>
<organism evidence="2 3">
    <name type="scientific">Pleuronectes platessa</name>
    <name type="common">European plaice</name>
    <dbReference type="NCBI Taxonomy" id="8262"/>
    <lineage>
        <taxon>Eukaryota</taxon>
        <taxon>Metazoa</taxon>
        <taxon>Chordata</taxon>
        <taxon>Craniata</taxon>
        <taxon>Vertebrata</taxon>
        <taxon>Euteleostomi</taxon>
        <taxon>Actinopterygii</taxon>
        <taxon>Neopterygii</taxon>
        <taxon>Teleostei</taxon>
        <taxon>Neoteleostei</taxon>
        <taxon>Acanthomorphata</taxon>
        <taxon>Carangaria</taxon>
        <taxon>Pleuronectiformes</taxon>
        <taxon>Pleuronectoidei</taxon>
        <taxon>Pleuronectidae</taxon>
        <taxon>Pleuronectes</taxon>
    </lineage>
</organism>
<name>A0A9N7VR89_PLEPL</name>
<evidence type="ECO:0000256" key="1">
    <source>
        <dbReference type="SAM" id="MobiDB-lite"/>
    </source>
</evidence>
<dbReference type="AlphaFoldDB" id="A0A9N7VR89"/>
<dbReference type="Proteomes" id="UP001153269">
    <property type="component" value="Unassembled WGS sequence"/>
</dbReference>
<proteinExistence type="predicted"/>
<keyword evidence="3" id="KW-1185">Reference proteome</keyword>
<evidence type="ECO:0000313" key="2">
    <source>
        <dbReference type="EMBL" id="CAB1453867.1"/>
    </source>
</evidence>
<dbReference type="EMBL" id="CADEAL010004190">
    <property type="protein sequence ID" value="CAB1453867.1"/>
    <property type="molecule type" value="Genomic_DNA"/>
</dbReference>
<protein>
    <submittedName>
        <fullName evidence="2">Uncharacterized protein</fullName>
    </submittedName>
</protein>
<comment type="caution">
    <text evidence="2">The sequence shown here is derived from an EMBL/GenBank/DDBJ whole genome shotgun (WGS) entry which is preliminary data.</text>
</comment>
<sequence>MSSGHGHAPVVLSSSLAGWGQGQPRVLGAAPATPPRRCSSSDFELREGAPAKRSSFLKAPHPESLHGDRLLLGDSLVQKQERAWGEVSGYLGSSLVGNPERTKRKQTDD</sequence>
<feature type="region of interest" description="Disordered" evidence="1">
    <location>
        <begin position="90"/>
        <end position="109"/>
    </location>
</feature>
<accession>A0A9N7VR89</accession>